<reference evidence="1 2" key="1">
    <citation type="submission" date="2022-01" db="EMBL/GenBank/DDBJ databases">
        <title>Paraglaciecola sp. G1-23.</title>
        <authorList>
            <person name="Jin M.S."/>
            <person name="Han D.M."/>
            <person name="Kim H.M."/>
            <person name="Jeon C.O."/>
        </authorList>
    </citation>
    <scope>NUCLEOTIDE SEQUENCE [LARGE SCALE GENOMIC DNA]</scope>
    <source>
        <strain evidence="1 2">G1-23</strain>
    </source>
</reference>
<evidence type="ECO:0000313" key="2">
    <source>
        <dbReference type="Proteomes" id="UP001521137"/>
    </source>
</evidence>
<protein>
    <submittedName>
        <fullName evidence="1">GIY-YIG nuclease family protein</fullName>
    </submittedName>
</protein>
<proteinExistence type="predicted"/>
<comment type="caution">
    <text evidence="1">The sequence shown here is derived from an EMBL/GenBank/DDBJ whole genome shotgun (WGS) entry which is preliminary data.</text>
</comment>
<keyword evidence="2" id="KW-1185">Reference proteome</keyword>
<organism evidence="1 2">
    <name type="scientific">Paraglaciecola algarum</name>
    <dbReference type="NCBI Taxonomy" id="3050085"/>
    <lineage>
        <taxon>Bacteria</taxon>
        <taxon>Pseudomonadati</taxon>
        <taxon>Pseudomonadota</taxon>
        <taxon>Gammaproteobacteria</taxon>
        <taxon>Alteromonadales</taxon>
        <taxon>Alteromonadaceae</taxon>
        <taxon>Paraglaciecola</taxon>
    </lineage>
</organism>
<sequence>MTRRFAEHQSNGPKCAKALKGKGPLTLKFFSQVDDHSHALKTEIWIKKQSKSNKVKLVEGQLSDTSLKNMLHLQEVK</sequence>
<accession>A0ABS9D585</accession>
<dbReference type="InterPro" id="IPR050190">
    <property type="entry name" value="UPF0213_domain"/>
</dbReference>
<dbReference type="InterPro" id="IPR035901">
    <property type="entry name" value="GIY-YIG_endonuc_sf"/>
</dbReference>
<dbReference type="PANTHER" id="PTHR34477">
    <property type="entry name" value="UPF0213 PROTEIN YHBQ"/>
    <property type="match status" value="1"/>
</dbReference>
<dbReference type="EMBL" id="JAKGAS010000003">
    <property type="protein sequence ID" value="MCF2948074.1"/>
    <property type="molecule type" value="Genomic_DNA"/>
</dbReference>
<gene>
    <name evidence="1" type="ORF">L0668_08150</name>
</gene>
<dbReference type="Proteomes" id="UP001521137">
    <property type="component" value="Unassembled WGS sequence"/>
</dbReference>
<name>A0ABS9D585_9ALTE</name>
<evidence type="ECO:0000313" key="1">
    <source>
        <dbReference type="EMBL" id="MCF2948074.1"/>
    </source>
</evidence>
<dbReference type="PANTHER" id="PTHR34477:SF1">
    <property type="entry name" value="UPF0213 PROTEIN YHBQ"/>
    <property type="match status" value="1"/>
</dbReference>
<dbReference type="Gene3D" id="3.40.1440.10">
    <property type="entry name" value="GIY-YIG endonuclease"/>
    <property type="match status" value="1"/>
</dbReference>